<organism evidence="7 8">
    <name type="scientific">candidate division MSBL1 archaeon SCGC-AAA382C18</name>
    <dbReference type="NCBI Taxonomy" id="1698281"/>
    <lineage>
        <taxon>Archaea</taxon>
        <taxon>Methanobacteriati</taxon>
        <taxon>Methanobacteriota</taxon>
        <taxon>candidate division MSBL1</taxon>
    </lineage>
</organism>
<evidence type="ECO:0000313" key="7">
    <source>
        <dbReference type="EMBL" id="KXB07161.1"/>
    </source>
</evidence>
<proteinExistence type="inferred from homology"/>
<reference evidence="7 8" key="1">
    <citation type="journal article" date="2016" name="Sci. Rep.">
        <title>Metabolic traits of an uncultured archaeal lineage -MSBL1- from brine pools of the Red Sea.</title>
        <authorList>
            <person name="Mwirichia R."/>
            <person name="Alam I."/>
            <person name="Rashid M."/>
            <person name="Vinu M."/>
            <person name="Ba-Alawi W."/>
            <person name="Anthony Kamau A."/>
            <person name="Kamanda Ngugi D."/>
            <person name="Goker M."/>
            <person name="Klenk H.P."/>
            <person name="Bajic V."/>
            <person name="Stingl U."/>
        </authorList>
    </citation>
    <scope>NUCLEOTIDE SEQUENCE [LARGE SCALE GENOMIC DNA]</scope>
    <source>
        <strain evidence="7">SCGC-AAA382C18</strain>
    </source>
</reference>
<dbReference type="PANTHER" id="PTHR10055:SF1">
    <property type="entry name" value="TRYPTOPHAN--TRNA LIGASE, CYTOPLASMIC"/>
    <property type="match status" value="1"/>
</dbReference>
<keyword evidence="8" id="KW-1185">Reference proteome</keyword>
<feature type="non-terminal residue" evidence="7">
    <location>
        <position position="1"/>
    </location>
</feature>
<keyword evidence="2 6" id="KW-0547">Nucleotide-binding</keyword>
<dbReference type="Proteomes" id="UP000070404">
    <property type="component" value="Unassembled WGS sequence"/>
</dbReference>
<dbReference type="GO" id="GO:0004830">
    <property type="term" value="F:tryptophan-tRNA ligase activity"/>
    <property type="evidence" value="ECO:0007669"/>
    <property type="project" value="TreeGrafter"/>
</dbReference>
<evidence type="ECO:0000313" key="8">
    <source>
        <dbReference type="Proteomes" id="UP000070404"/>
    </source>
</evidence>
<comment type="similarity">
    <text evidence="6">Belongs to the class-I aminoacyl-tRNA synthetase family.</text>
</comment>
<dbReference type="GO" id="GO:0006436">
    <property type="term" value="P:tryptophanyl-tRNA aminoacylation"/>
    <property type="evidence" value="ECO:0007669"/>
    <property type="project" value="TreeGrafter"/>
</dbReference>
<dbReference type="AlphaFoldDB" id="A0A133VL61"/>
<dbReference type="Gene3D" id="1.10.240.10">
    <property type="entry name" value="Tyrosyl-Transfer RNA Synthetase"/>
    <property type="match status" value="1"/>
</dbReference>
<sequence length="115" mass="13025">SSSNPKSAIFLTDTAEEVEEKVMNAVTGGRNTVEEQKEKGGKPDECMIYTLYLYHLLPEEEDLKEAREDCVSGDILCGACKEKALNLLDEFLETHRDNREEAKETVEELVEEKLD</sequence>
<dbReference type="GO" id="GO:0005524">
    <property type="term" value="F:ATP binding"/>
    <property type="evidence" value="ECO:0007669"/>
    <property type="project" value="UniProtKB-KW"/>
</dbReference>
<dbReference type="GO" id="GO:0005737">
    <property type="term" value="C:cytoplasm"/>
    <property type="evidence" value="ECO:0007669"/>
    <property type="project" value="TreeGrafter"/>
</dbReference>
<dbReference type="InterPro" id="IPR002305">
    <property type="entry name" value="aa-tRNA-synth_Ic"/>
</dbReference>
<protein>
    <submittedName>
        <fullName evidence="7">Tryptophanyl-tRNA synthetase</fullName>
    </submittedName>
</protein>
<dbReference type="PANTHER" id="PTHR10055">
    <property type="entry name" value="TRYPTOPHANYL-TRNA SYNTHETASE"/>
    <property type="match status" value="1"/>
</dbReference>
<keyword evidence="5 6" id="KW-0030">Aminoacyl-tRNA synthetase</keyword>
<name>A0A133VL61_9EURY</name>
<evidence type="ECO:0000256" key="1">
    <source>
        <dbReference type="ARBA" id="ARBA00022598"/>
    </source>
</evidence>
<evidence type="ECO:0000256" key="3">
    <source>
        <dbReference type="ARBA" id="ARBA00022840"/>
    </source>
</evidence>
<evidence type="ECO:0000256" key="4">
    <source>
        <dbReference type="ARBA" id="ARBA00022917"/>
    </source>
</evidence>
<dbReference type="Pfam" id="PF00579">
    <property type="entry name" value="tRNA-synt_1b"/>
    <property type="match status" value="1"/>
</dbReference>
<keyword evidence="3 6" id="KW-0067">ATP-binding</keyword>
<keyword evidence="1 6" id="KW-0436">Ligase</keyword>
<evidence type="ECO:0000256" key="6">
    <source>
        <dbReference type="RuleBase" id="RU363036"/>
    </source>
</evidence>
<dbReference type="EMBL" id="LHYF01000008">
    <property type="protein sequence ID" value="KXB07161.1"/>
    <property type="molecule type" value="Genomic_DNA"/>
</dbReference>
<comment type="caution">
    <text evidence="7">The sequence shown here is derived from an EMBL/GenBank/DDBJ whole genome shotgun (WGS) entry which is preliminary data.</text>
</comment>
<accession>A0A133VL61</accession>
<keyword evidence="4 6" id="KW-0648">Protein biosynthesis</keyword>
<evidence type="ECO:0000256" key="2">
    <source>
        <dbReference type="ARBA" id="ARBA00022741"/>
    </source>
</evidence>
<dbReference type="SUPFAM" id="SSF52374">
    <property type="entry name" value="Nucleotidylyl transferase"/>
    <property type="match status" value="1"/>
</dbReference>
<evidence type="ECO:0000256" key="5">
    <source>
        <dbReference type="ARBA" id="ARBA00023146"/>
    </source>
</evidence>
<gene>
    <name evidence="7" type="ORF">AKJ52_00840</name>
</gene>